<dbReference type="GO" id="GO:0006303">
    <property type="term" value="P:double-strand break repair via nonhomologous end joining"/>
    <property type="evidence" value="ECO:0007669"/>
    <property type="project" value="TreeGrafter"/>
</dbReference>
<dbReference type="GO" id="GO:0000793">
    <property type="term" value="C:condensed chromosome"/>
    <property type="evidence" value="ECO:0007669"/>
    <property type="project" value="TreeGrafter"/>
</dbReference>
<dbReference type="InterPro" id="IPR052709">
    <property type="entry name" value="Transposase-MT_Hybrid"/>
</dbReference>
<dbReference type="GO" id="GO:0042800">
    <property type="term" value="F:histone H3K4 methyltransferase activity"/>
    <property type="evidence" value="ECO:0007669"/>
    <property type="project" value="TreeGrafter"/>
</dbReference>
<protein>
    <submittedName>
        <fullName evidence="1">HTH_48 domain-containing protein</fullName>
    </submittedName>
</protein>
<reference evidence="1" key="1">
    <citation type="submission" date="2017-02" db="UniProtKB">
        <authorList>
            <consortium name="WormBaseParasite"/>
        </authorList>
    </citation>
    <scope>IDENTIFICATION</scope>
</reference>
<dbReference type="GO" id="GO:0046975">
    <property type="term" value="F:histone H3K36 methyltransferase activity"/>
    <property type="evidence" value="ECO:0007669"/>
    <property type="project" value="TreeGrafter"/>
</dbReference>
<accession>A0A0N4WTS9</accession>
<dbReference type="GO" id="GO:0044547">
    <property type="term" value="F:DNA topoisomerase binding"/>
    <property type="evidence" value="ECO:0007669"/>
    <property type="project" value="TreeGrafter"/>
</dbReference>
<dbReference type="GO" id="GO:0003697">
    <property type="term" value="F:single-stranded DNA binding"/>
    <property type="evidence" value="ECO:0007669"/>
    <property type="project" value="TreeGrafter"/>
</dbReference>
<dbReference type="GO" id="GO:0044774">
    <property type="term" value="P:mitotic DNA integrity checkpoint signaling"/>
    <property type="evidence" value="ECO:0007669"/>
    <property type="project" value="TreeGrafter"/>
</dbReference>
<sequence length="162" mass="18923">MPHDFKLSQLHLRNTTLFLFLFGQEPAEIAGRMKEVYKKVAPASCTIYKWHSKFTSDNYSIEDEDRPRRSMELDLDVLRSQVEADPYQTILELAVTLGDSVHNYSVEVDRQGAKVRSMGASCSHAQAQEWVRCIHWYVFRRAFHTLSNHASRVHFRHLFPEL</sequence>
<dbReference type="OMA" id="RSMGASC"/>
<dbReference type="GO" id="GO:0000729">
    <property type="term" value="P:DNA double-strand break processing"/>
    <property type="evidence" value="ECO:0007669"/>
    <property type="project" value="TreeGrafter"/>
</dbReference>
<dbReference type="GO" id="GO:0035861">
    <property type="term" value="C:site of double-strand break"/>
    <property type="evidence" value="ECO:0007669"/>
    <property type="project" value="TreeGrafter"/>
</dbReference>
<dbReference type="GO" id="GO:0003690">
    <property type="term" value="F:double-stranded DNA binding"/>
    <property type="evidence" value="ECO:0007669"/>
    <property type="project" value="TreeGrafter"/>
</dbReference>
<evidence type="ECO:0000313" key="1">
    <source>
        <dbReference type="WBParaSite" id="HPLM_0001501101-mRNA-1"/>
    </source>
</evidence>
<dbReference type="Gene3D" id="1.10.10.1450">
    <property type="match status" value="1"/>
</dbReference>
<proteinExistence type="predicted"/>
<dbReference type="GO" id="GO:0015074">
    <property type="term" value="P:DNA integration"/>
    <property type="evidence" value="ECO:0007669"/>
    <property type="project" value="TreeGrafter"/>
</dbReference>
<dbReference type="AlphaFoldDB" id="A0A0N4WTS9"/>
<dbReference type="WBParaSite" id="HPLM_0001501101-mRNA-1">
    <property type="protein sequence ID" value="HPLM_0001501101-mRNA-1"/>
    <property type="gene ID" value="HPLM_0001501101"/>
</dbReference>
<organism evidence="1">
    <name type="scientific">Haemonchus placei</name>
    <name type="common">Barber's pole worm</name>
    <dbReference type="NCBI Taxonomy" id="6290"/>
    <lineage>
        <taxon>Eukaryota</taxon>
        <taxon>Metazoa</taxon>
        <taxon>Ecdysozoa</taxon>
        <taxon>Nematoda</taxon>
        <taxon>Chromadorea</taxon>
        <taxon>Rhabditida</taxon>
        <taxon>Rhabditina</taxon>
        <taxon>Rhabditomorpha</taxon>
        <taxon>Strongyloidea</taxon>
        <taxon>Trichostrongylidae</taxon>
        <taxon>Haemonchus</taxon>
    </lineage>
</organism>
<dbReference type="PANTHER" id="PTHR46060">
    <property type="entry name" value="MARINER MOS1 TRANSPOSASE-LIKE PROTEIN"/>
    <property type="match status" value="1"/>
</dbReference>
<name>A0A0N4WTS9_HAEPC</name>
<dbReference type="GO" id="GO:0000014">
    <property type="term" value="F:single-stranded DNA endodeoxyribonuclease activity"/>
    <property type="evidence" value="ECO:0007669"/>
    <property type="project" value="TreeGrafter"/>
</dbReference>
<dbReference type="GO" id="GO:0031297">
    <property type="term" value="P:replication fork processing"/>
    <property type="evidence" value="ECO:0007669"/>
    <property type="project" value="TreeGrafter"/>
</dbReference>
<dbReference type="PANTHER" id="PTHR46060:SF2">
    <property type="entry name" value="HISTONE-LYSINE N-METHYLTRANSFERASE SETMAR"/>
    <property type="match status" value="1"/>
</dbReference>
<dbReference type="GO" id="GO:0005634">
    <property type="term" value="C:nucleus"/>
    <property type="evidence" value="ECO:0007669"/>
    <property type="project" value="TreeGrafter"/>
</dbReference>